<gene>
    <name evidence="12" type="ORF">AAFF_G00248260</name>
</gene>
<dbReference type="PANTHER" id="PTHR37984:SF5">
    <property type="entry name" value="PROTEIN NYNRIN-LIKE"/>
    <property type="match status" value="1"/>
</dbReference>
<dbReference type="GO" id="GO:0003964">
    <property type="term" value="F:RNA-directed DNA polymerase activity"/>
    <property type="evidence" value="ECO:0007669"/>
    <property type="project" value="UniProtKB-KW"/>
</dbReference>
<dbReference type="Gene3D" id="3.30.70.270">
    <property type="match status" value="2"/>
</dbReference>
<organism evidence="12 13">
    <name type="scientific">Aldrovandia affinis</name>
    <dbReference type="NCBI Taxonomy" id="143900"/>
    <lineage>
        <taxon>Eukaryota</taxon>
        <taxon>Metazoa</taxon>
        <taxon>Chordata</taxon>
        <taxon>Craniata</taxon>
        <taxon>Vertebrata</taxon>
        <taxon>Euteleostomi</taxon>
        <taxon>Actinopterygii</taxon>
        <taxon>Neopterygii</taxon>
        <taxon>Teleostei</taxon>
        <taxon>Notacanthiformes</taxon>
        <taxon>Halosauridae</taxon>
        <taxon>Aldrovandia</taxon>
    </lineage>
</organism>
<evidence type="ECO:0000259" key="11">
    <source>
        <dbReference type="Pfam" id="PF17917"/>
    </source>
</evidence>
<dbReference type="SUPFAM" id="SSF56672">
    <property type="entry name" value="DNA/RNA polymerases"/>
    <property type="match status" value="1"/>
</dbReference>
<evidence type="ECO:0000256" key="6">
    <source>
        <dbReference type="ARBA" id="ARBA00022759"/>
    </source>
</evidence>
<keyword evidence="7" id="KW-0378">Hydrolase</keyword>
<dbReference type="CDD" id="cd01647">
    <property type="entry name" value="RT_LTR"/>
    <property type="match status" value="1"/>
</dbReference>
<dbReference type="Gene3D" id="3.10.10.10">
    <property type="entry name" value="HIV Type 1 Reverse Transcriptase, subunit A, domain 1"/>
    <property type="match status" value="1"/>
</dbReference>
<dbReference type="PANTHER" id="PTHR37984">
    <property type="entry name" value="PROTEIN CBG26694"/>
    <property type="match status" value="1"/>
</dbReference>
<dbReference type="InterPro" id="IPR000477">
    <property type="entry name" value="RT_dom"/>
</dbReference>
<name>A0AAD7W436_9TELE</name>
<dbReference type="Proteomes" id="UP001221898">
    <property type="component" value="Unassembled WGS sequence"/>
</dbReference>
<protein>
    <recommendedName>
        <fullName evidence="2">ribonuclease H</fullName>
        <ecNumber evidence="2">3.1.26.4</ecNumber>
    </recommendedName>
</protein>
<evidence type="ECO:0000256" key="9">
    <source>
        <dbReference type="SAM" id="MobiDB-lite"/>
    </source>
</evidence>
<dbReference type="EC" id="3.1.26.4" evidence="2"/>
<evidence type="ECO:0000256" key="5">
    <source>
        <dbReference type="ARBA" id="ARBA00022722"/>
    </source>
</evidence>
<evidence type="ECO:0000256" key="7">
    <source>
        <dbReference type="ARBA" id="ARBA00022801"/>
    </source>
</evidence>
<evidence type="ECO:0000256" key="2">
    <source>
        <dbReference type="ARBA" id="ARBA00012180"/>
    </source>
</evidence>
<dbReference type="EMBL" id="JAINUG010000331">
    <property type="protein sequence ID" value="KAJ8378112.1"/>
    <property type="molecule type" value="Genomic_DNA"/>
</dbReference>
<evidence type="ECO:0000313" key="12">
    <source>
        <dbReference type="EMBL" id="KAJ8378112.1"/>
    </source>
</evidence>
<dbReference type="InterPro" id="IPR043128">
    <property type="entry name" value="Rev_trsase/Diguanyl_cyclase"/>
</dbReference>
<dbReference type="FunFam" id="3.10.20.370:FF:000001">
    <property type="entry name" value="Retrovirus-related Pol polyprotein from transposon 17.6-like protein"/>
    <property type="match status" value="1"/>
</dbReference>
<sequence>MMKSYMNRVACSSDSERSDLIMSRLAGRARDVVKVSLRSCPRVSPAELPTTIVDILKRNFSEITFSSMPMKDFYATMPRDSESVMDYWIRLNKAIDVADECLRRRGKGVEDPSAEVVMMFICHCPDPGLAVYFQFKPVELWTAAEVQERLDGHVRSLRSTAACAQHAVNISTCTHESTVPAPHCGMQHQLPVVVTPPLVSPTPATACAPVPSQPQQLPGWAAQSLSSPPVPTADANVQQVAALFDKGLCRSQCGLSDPPTASPRSAGDPVQLLKDCGLVDINVDGCEVSESCRRKLAELVLSYQDVFSRDKLDCGEAKEFVHRIRLSDDRPFRLPYRRVPPGHYQQLREVLSDMEMKGIISKSLSEYASPLVMVWKKNGDLRICTDFDGSTPKPSRTLTRCPIRRTALLPLEETPCLHLRDLNFSSLLCYLDDLLVFAPSEEEALRRLEVVFSRLRANNLKLSQKKCNFLRKSVRFLGHIVDASGVSVDQEKVAVISGFRKEDLMDADGCTPSQQKVRSFLGMVLYYQHFIPGCSTIAKPLFALTGGQKRKLKGSGGNRRAGTFRTLTPQDWDPACDRAFEDLGSALLHCAVLAHPDFDRPFILSTDASLDGLGAVLSQVPAGEDKARPIAFASKSLSRSQAKYPAHRLEFLALKWAVCDKFSHWLKGHKFTVWTDNNPLTYIMTKPKLDACEQRWVSKLSPYSFEIKHVPGRLNVVADALSRTPFVKPLGRRLLSEPYSRLLEQVCSVNDSCVQDAFHVTCLPQSAENPSLCATGGMSLSEEEVSSLLSSCGDWDSGLKQRAASLAGHLSQLVPPGLDMFSSLSSGGPAEPPKTRSNHQQSFTLCREEAETF</sequence>
<evidence type="ECO:0000256" key="4">
    <source>
        <dbReference type="ARBA" id="ARBA00022695"/>
    </source>
</evidence>
<keyword evidence="8" id="KW-0695">RNA-directed DNA polymerase</keyword>
<feature type="domain" description="Reverse transcriptase RNase H-like" evidence="11">
    <location>
        <begin position="597"/>
        <end position="703"/>
    </location>
</feature>
<dbReference type="Gene3D" id="3.10.20.370">
    <property type="match status" value="1"/>
</dbReference>
<dbReference type="Pfam" id="PF00078">
    <property type="entry name" value="RVT_1"/>
    <property type="match status" value="1"/>
</dbReference>
<dbReference type="AlphaFoldDB" id="A0AAD7W436"/>
<evidence type="ECO:0000256" key="8">
    <source>
        <dbReference type="ARBA" id="ARBA00022918"/>
    </source>
</evidence>
<keyword evidence="4" id="KW-0548">Nucleotidyltransferase</keyword>
<keyword evidence="3" id="KW-0808">Transferase</keyword>
<dbReference type="GO" id="GO:0004523">
    <property type="term" value="F:RNA-DNA hybrid ribonuclease activity"/>
    <property type="evidence" value="ECO:0007669"/>
    <property type="project" value="UniProtKB-EC"/>
</dbReference>
<evidence type="ECO:0000256" key="1">
    <source>
        <dbReference type="ARBA" id="ARBA00010879"/>
    </source>
</evidence>
<keyword evidence="6" id="KW-0255">Endonuclease</keyword>
<comment type="caution">
    <text evidence="12">The sequence shown here is derived from an EMBL/GenBank/DDBJ whole genome shotgun (WGS) entry which is preliminary data.</text>
</comment>
<dbReference type="InterPro" id="IPR043502">
    <property type="entry name" value="DNA/RNA_pol_sf"/>
</dbReference>
<keyword evidence="5" id="KW-0540">Nuclease</keyword>
<proteinExistence type="inferred from homology"/>
<accession>A0AAD7W436</accession>
<evidence type="ECO:0000259" key="10">
    <source>
        <dbReference type="Pfam" id="PF00078"/>
    </source>
</evidence>
<dbReference type="InterPro" id="IPR041373">
    <property type="entry name" value="RT_RNaseH"/>
</dbReference>
<feature type="domain" description="Reverse transcriptase" evidence="10">
    <location>
        <begin position="426"/>
        <end position="480"/>
    </location>
</feature>
<keyword evidence="13" id="KW-1185">Reference proteome</keyword>
<comment type="similarity">
    <text evidence="1">Belongs to the beta type-B retroviral polymerase family. HERV class-II K(HML-2) pol subfamily.</text>
</comment>
<feature type="region of interest" description="Disordered" evidence="9">
    <location>
        <begin position="821"/>
        <end position="842"/>
    </location>
</feature>
<reference evidence="12" key="1">
    <citation type="journal article" date="2023" name="Science">
        <title>Genome structures resolve the early diversification of teleost fishes.</title>
        <authorList>
            <person name="Parey E."/>
            <person name="Louis A."/>
            <person name="Montfort J."/>
            <person name="Bouchez O."/>
            <person name="Roques C."/>
            <person name="Iampietro C."/>
            <person name="Lluch J."/>
            <person name="Castinel A."/>
            <person name="Donnadieu C."/>
            <person name="Desvignes T."/>
            <person name="Floi Bucao C."/>
            <person name="Jouanno E."/>
            <person name="Wen M."/>
            <person name="Mejri S."/>
            <person name="Dirks R."/>
            <person name="Jansen H."/>
            <person name="Henkel C."/>
            <person name="Chen W.J."/>
            <person name="Zahm M."/>
            <person name="Cabau C."/>
            <person name="Klopp C."/>
            <person name="Thompson A.W."/>
            <person name="Robinson-Rechavi M."/>
            <person name="Braasch I."/>
            <person name="Lecointre G."/>
            <person name="Bobe J."/>
            <person name="Postlethwait J.H."/>
            <person name="Berthelot C."/>
            <person name="Roest Crollius H."/>
            <person name="Guiguen Y."/>
        </authorList>
    </citation>
    <scope>NUCLEOTIDE SEQUENCE</scope>
    <source>
        <strain evidence="12">NC1722</strain>
    </source>
</reference>
<evidence type="ECO:0000313" key="13">
    <source>
        <dbReference type="Proteomes" id="UP001221898"/>
    </source>
</evidence>
<dbReference type="InterPro" id="IPR050951">
    <property type="entry name" value="Retrovirus_Pol_polyprotein"/>
</dbReference>
<dbReference type="Pfam" id="PF17917">
    <property type="entry name" value="RT_RNaseH"/>
    <property type="match status" value="1"/>
</dbReference>
<evidence type="ECO:0000256" key="3">
    <source>
        <dbReference type="ARBA" id="ARBA00022679"/>
    </source>
</evidence>
<dbReference type="CDD" id="cd09274">
    <property type="entry name" value="RNase_HI_RT_Ty3"/>
    <property type="match status" value="1"/>
</dbReference>